<dbReference type="EMBL" id="JBEUOH010000031">
    <property type="protein sequence ID" value="KAL0852783.1"/>
    <property type="molecule type" value="Genomic_DNA"/>
</dbReference>
<dbReference type="InterPro" id="IPR040255">
    <property type="entry name" value="Non-specific_endonuclease"/>
</dbReference>
<keyword evidence="3" id="KW-0378">Hydrolase</keyword>
<feature type="domain" description="DNA/RNA non-specific endonuclease/pyrophosphatase/phosphodiesterase" evidence="4">
    <location>
        <begin position="137"/>
        <end position="373"/>
    </location>
</feature>
<evidence type="ECO:0000256" key="2">
    <source>
        <dbReference type="ARBA" id="ARBA00022722"/>
    </source>
</evidence>
<evidence type="ECO:0000259" key="4">
    <source>
        <dbReference type="SMART" id="SM00892"/>
    </source>
</evidence>
<protein>
    <recommendedName>
        <fullName evidence="4">DNA/RNA non-specific endonuclease/pyrophosphatase/phosphodiesterase domain-containing protein</fullName>
    </recommendedName>
</protein>
<name>A0ABR3GZ58_LOXSC</name>
<keyword evidence="2" id="KW-0540">Nuclease</keyword>
<evidence type="ECO:0000256" key="1">
    <source>
        <dbReference type="ARBA" id="ARBA00010052"/>
    </source>
</evidence>
<dbReference type="InterPro" id="IPR001604">
    <property type="entry name" value="Endo_G_ENPP1-like_dom"/>
</dbReference>
<evidence type="ECO:0000313" key="5">
    <source>
        <dbReference type="EMBL" id="KAL0852783.1"/>
    </source>
</evidence>
<accession>A0ABR3GZ58</accession>
<sequence>MFSLLFFSKTLRNLLDIQYCNLSLQDDFQRPTPVYIQDGRFLAPNNTGAISLRKSQTLLVACTGTRRRVVLGNETTDHDVVEAQCLSNNTFKVDKWTGPFKDIKCNIQPYFTSEEVKGGCGRGNKLYGVGYKVKEVFYSLYEACFDPLLVRTVYVRHEILPSSIHFHKDKHRPQFTEGGLFHKVKMSKLYALSNQKARINDLLGPNEADKYITKKEFLSRGHLAARADFSLRASQVATFHYVNTAPQWQRGNAGDWAALEEGLKRRIHALGRPVTVYTGTHGVLSFGDGKELYLTTDANNNGIVPVPLYLYKLVYDPKTKKAVVFVTINSSFYNSTMTAQLTVCEDVCERREFSWLTWRDDGTTSFCCSYEDAEELNLPKLTVSGLFH</sequence>
<dbReference type="InterPro" id="IPR044925">
    <property type="entry name" value="His-Me_finger_sf"/>
</dbReference>
<reference evidence="5 6" key="1">
    <citation type="submission" date="2024-06" db="EMBL/GenBank/DDBJ databases">
        <title>A chromosome-level genome assembly of beet webworm, Loxostege sticticalis.</title>
        <authorList>
            <person name="Zhang Y."/>
        </authorList>
    </citation>
    <scope>NUCLEOTIDE SEQUENCE [LARGE SCALE GENOMIC DNA]</scope>
    <source>
        <strain evidence="5">AQ026</strain>
        <tissue evidence="5">Whole body</tissue>
    </source>
</reference>
<comment type="similarity">
    <text evidence="1">Belongs to the DNA/RNA non-specific endonuclease family.</text>
</comment>
<dbReference type="Proteomes" id="UP001549920">
    <property type="component" value="Unassembled WGS sequence"/>
</dbReference>
<dbReference type="SUPFAM" id="SSF54060">
    <property type="entry name" value="His-Me finger endonucleases"/>
    <property type="match status" value="1"/>
</dbReference>
<keyword evidence="6" id="KW-1185">Reference proteome</keyword>
<dbReference type="InterPro" id="IPR044929">
    <property type="entry name" value="DNA/RNA_non-sp_Endonuclease_sf"/>
</dbReference>
<dbReference type="PANTHER" id="PTHR13966">
    <property type="entry name" value="ENDONUCLEASE RELATED"/>
    <property type="match status" value="1"/>
</dbReference>
<organism evidence="5 6">
    <name type="scientific">Loxostege sticticalis</name>
    <name type="common">Beet webworm moth</name>
    <dbReference type="NCBI Taxonomy" id="481309"/>
    <lineage>
        <taxon>Eukaryota</taxon>
        <taxon>Metazoa</taxon>
        <taxon>Ecdysozoa</taxon>
        <taxon>Arthropoda</taxon>
        <taxon>Hexapoda</taxon>
        <taxon>Insecta</taxon>
        <taxon>Pterygota</taxon>
        <taxon>Neoptera</taxon>
        <taxon>Endopterygota</taxon>
        <taxon>Lepidoptera</taxon>
        <taxon>Glossata</taxon>
        <taxon>Ditrysia</taxon>
        <taxon>Pyraloidea</taxon>
        <taxon>Crambidae</taxon>
        <taxon>Pyraustinae</taxon>
        <taxon>Loxostege</taxon>
    </lineage>
</organism>
<dbReference type="PANTHER" id="PTHR13966:SF17">
    <property type="entry name" value="ENDONUCLEASE-RELATED"/>
    <property type="match status" value="1"/>
</dbReference>
<gene>
    <name evidence="5" type="ORF">ABMA27_012590</name>
</gene>
<dbReference type="SMART" id="SM00892">
    <property type="entry name" value="Endonuclease_NS"/>
    <property type="match status" value="1"/>
</dbReference>
<dbReference type="Gene3D" id="3.40.570.10">
    <property type="entry name" value="Extracellular Endonuclease, subunit A"/>
    <property type="match status" value="1"/>
</dbReference>
<evidence type="ECO:0000256" key="3">
    <source>
        <dbReference type="ARBA" id="ARBA00022759"/>
    </source>
</evidence>
<keyword evidence="3" id="KW-0255">Endonuclease</keyword>
<comment type="caution">
    <text evidence="5">The sequence shown here is derived from an EMBL/GenBank/DDBJ whole genome shotgun (WGS) entry which is preliminary data.</text>
</comment>
<evidence type="ECO:0000313" key="6">
    <source>
        <dbReference type="Proteomes" id="UP001549920"/>
    </source>
</evidence>
<proteinExistence type="inferred from homology"/>
<dbReference type="Pfam" id="PF01223">
    <property type="entry name" value="Endonuclease_NS"/>
    <property type="match status" value="1"/>
</dbReference>